<keyword evidence="4" id="KW-0653">Protein transport</keyword>
<dbReference type="InterPro" id="IPR022813">
    <property type="entry name" value="SecD/SecF_arch_bac"/>
</dbReference>
<keyword evidence="1" id="KW-0813">Transport</keyword>
<evidence type="ECO:0000259" key="8">
    <source>
        <dbReference type="Pfam" id="PF22599"/>
    </source>
</evidence>
<accession>A0ABN5VLW0</accession>
<organism evidence="9 10">
    <name type="scientific">Streptomyces graminofaciens</name>
    <dbReference type="NCBI Taxonomy" id="68212"/>
    <lineage>
        <taxon>Bacteria</taxon>
        <taxon>Bacillati</taxon>
        <taxon>Actinomycetota</taxon>
        <taxon>Actinomycetes</taxon>
        <taxon>Kitasatosporales</taxon>
        <taxon>Streptomycetaceae</taxon>
        <taxon>Streptomyces</taxon>
    </lineage>
</organism>
<evidence type="ECO:0000256" key="5">
    <source>
        <dbReference type="ARBA" id="ARBA00022989"/>
    </source>
</evidence>
<evidence type="ECO:0000256" key="1">
    <source>
        <dbReference type="ARBA" id="ARBA00022448"/>
    </source>
</evidence>
<keyword evidence="2" id="KW-1003">Cell membrane</keyword>
<keyword evidence="5" id="KW-1133">Transmembrane helix</keyword>
<dbReference type="PANTHER" id="PTHR30081:SF1">
    <property type="entry name" value="PROTEIN TRANSLOCASE SUBUNIT SECD"/>
    <property type="match status" value="1"/>
</dbReference>
<reference evidence="9 10" key="2">
    <citation type="journal article" date="2023" name="ChemBioChem">
        <title>Acyltransferase Domain Exchange between Two Independent Type I Polyketide Synthases in the Same Producer Strain of Macrolide Antibiotics.</title>
        <authorList>
            <person name="Kudo F."/>
            <person name="Kishikawa K."/>
            <person name="Tsuboi K."/>
            <person name="Kido T."/>
            <person name="Usui T."/>
            <person name="Hashimoto J."/>
            <person name="Shin-Ya K."/>
            <person name="Miyanaga A."/>
            <person name="Eguchi T."/>
        </authorList>
    </citation>
    <scope>NUCLEOTIDE SEQUENCE [LARGE SCALE GENOMIC DNA]</scope>
    <source>
        <strain evidence="9 10">A-8890</strain>
    </source>
</reference>
<sequence>MCLVALVGGCGGSSDSAGSGGSPGVHGSAAARSPQVVVTFAPESGAPSTPAALKRTAELIRDRAEAAGLGETEVTVEGGQITVTGPVARQKSLESLGEPAELGFRPVLSQAAAAGGEDECRAAADASPSEPITACGEYQGTRYTYELEPVAVPGTDVADAEAAFDKNSGTGWFVKLEFTSAGAQKFTDVTGRLATQTSPNNQFAIVLDGTVLSAPQVNTAITGGKAEISGTFTKREAQELAAHLSTGALPVRLTTASVSRILPN</sequence>
<dbReference type="InterPro" id="IPR054384">
    <property type="entry name" value="SecDF_P1_head"/>
</dbReference>
<evidence type="ECO:0000256" key="2">
    <source>
        <dbReference type="ARBA" id="ARBA00022475"/>
    </source>
</evidence>
<dbReference type="Gene3D" id="3.30.1360.200">
    <property type="match status" value="1"/>
</dbReference>
<evidence type="ECO:0000313" key="10">
    <source>
        <dbReference type="Proteomes" id="UP001321542"/>
    </source>
</evidence>
<protein>
    <recommendedName>
        <fullName evidence="8">SecDF P1 head subdomain domain-containing protein</fullName>
    </recommendedName>
</protein>
<keyword evidence="3" id="KW-0812">Transmembrane</keyword>
<dbReference type="EMBL" id="AP018448">
    <property type="protein sequence ID" value="BBC34260.1"/>
    <property type="molecule type" value="Genomic_DNA"/>
</dbReference>
<dbReference type="Pfam" id="PF22599">
    <property type="entry name" value="SecDF_P1_head"/>
    <property type="match status" value="1"/>
</dbReference>
<evidence type="ECO:0000256" key="7">
    <source>
        <dbReference type="ARBA" id="ARBA00023136"/>
    </source>
</evidence>
<evidence type="ECO:0000256" key="6">
    <source>
        <dbReference type="ARBA" id="ARBA00023010"/>
    </source>
</evidence>
<keyword evidence="10" id="KW-1185">Reference proteome</keyword>
<gene>
    <name evidence="9" type="ORF">SGFS_055540</name>
</gene>
<name>A0ABN5VLW0_9ACTN</name>
<evidence type="ECO:0000256" key="3">
    <source>
        <dbReference type="ARBA" id="ARBA00022692"/>
    </source>
</evidence>
<feature type="domain" description="SecDF P1 head subdomain" evidence="8">
    <location>
        <begin position="144"/>
        <end position="251"/>
    </location>
</feature>
<proteinExistence type="predicted"/>
<dbReference type="Gene3D" id="3.30.70.3400">
    <property type="match status" value="1"/>
</dbReference>
<evidence type="ECO:0000313" key="9">
    <source>
        <dbReference type="EMBL" id="BBC34260.1"/>
    </source>
</evidence>
<keyword evidence="7" id="KW-0472">Membrane</keyword>
<keyword evidence="6" id="KW-0811">Translocation</keyword>
<reference evidence="9 10" key="1">
    <citation type="journal article" date="2010" name="ChemBioChem">
        <title>Cloning and characterization of the biosynthetic gene cluster of 16-membered macrolide antibiotic FD-891: involvement of a dual functional cytochrome P450 monooxygenase catalyzing epoxidation and hydroxylation.</title>
        <authorList>
            <person name="Kudo F."/>
            <person name="Motegi A."/>
            <person name="Mizoue K."/>
            <person name="Eguchi T."/>
        </authorList>
    </citation>
    <scope>NUCLEOTIDE SEQUENCE [LARGE SCALE GENOMIC DNA]</scope>
    <source>
        <strain evidence="9 10">A-8890</strain>
    </source>
</reference>
<evidence type="ECO:0000256" key="4">
    <source>
        <dbReference type="ARBA" id="ARBA00022927"/>
    </source>
</evidence>
<dbReference type="PANTHER" id="PTHR30081">
    <property type="entry name" value="PROTEIN-EXPORT MEMBRANE PROTEIN SEC"/>
    <property type="match status" value="1"/>
</dbReference>
<dbReference type="Proteomes" id="UP001321542">
    <property type="component" value="Chromosome"/>
</dbReference>